<keyword evidence="3 5" id="KW-0378">Hydrolase</keyword>
<dbReference type="InterPro" id="IPR036457">
    <property type="entry name" value="PPM-type-like_dom_sf"/>
</dbReference>
<dbReference type="GO" id="GO:0016020">
    <property type="term" value="C:membrane"/>
    <property type="evidence" value="ECO:0007669"/>
    <property type="project" value="UniProtKB-SubCell"/>
</dbReference>
<dbReference type="SUPFAM" id="SSF81606">
    <property type="entry name" value="PP2C-like"/>
    <property type="match status" value="2"/>
</dbReference>
<keyword evidence="7" id="KW-0812">Transmembrane</keyword>
<accession>A0A812STZ9</accession>
<keyword evidence="7" id="KW-0472">Membrane</keyword>
<dbReference type="Pfam" id="PF00481">
    <property type="entry name" value="PP2C"/>
    <property type="match status" value="1"/>
</dbReference>
<evidence type="ECO:0000313" key="10">
    <source>
        <dbReference type="Proteomes" id="UP000604046"/>
    </source>
</evidence>
<keyword evidence="10" id="KW-1185">Reference proteome</keyword>
<comment type="caution">
    <text evidence="9">The sequence shown here is derived from an EMBL/GenBank/DDBJ whole genome shotgun (WGS) entry which is preliminary data.</text>
</comment>
<dbReference type="EMBL" id="CAJNDS010002479">
    <property type="protein sequence ID" value="CAE7492330.1"/>
    <property type="molecule type" value="Genomic_DNA"/>
</dbReference>
<dbReference type="Proteomes" id="UP000604046">
    <property type="component" value="Unassembled WGS sequence"/>
</dbReference>
<dbReference type="GO" id="GO:0004722">
    <property type="term" value="F:protein serine/threonine phosphatase activity"/>
    <property type="evidence" value="ECO:0007669"/>
    <property type="project" value="InterPro"/>
</dbReference>
<keyword evidence="4 5" id="KW-0904">Protein phosphatase</keyword>
<protein>
    <recommendedName>
        <fullName evidence="8">PPM-type phosphatase domain-containing protein</fullName>
    </recommendedName>
</protein>
<feature type="domain" description="PPM-type phosphatase" evidence="8">
    <location>
        <begin position="104"/>
        <end position="861"/>
    </location>
</feature>
<feature type="transmembrane region" description="Helical" evidence="7">
    <location>
        <begin position="237"/>
        <end position="264"/>
    </location>
</feature>
<dbReference type="CDD" id="cd00143">
    <property type="entry name" value="PP2Cc"/>
    <property type="match status" value="1"/>
</dbReference>
<keyword evidence="2" id="KW-0479">Metal-binding</keyword>
<feature type="region of interest" description="Disordered" evidence="6">
    <location>
        <begin position="62"/>
        <end position="83"/>
    </location>
</feature>
<dbReference type="InterPro" id="IPR001932">
    <property type="entry name" value="PPM-type_phosphatase-like_dom"/>
</dbReference>
<comment type="subcellular location">
    <subcellularLocation>
        <location evidence="1">Membrane</location>
        <topology evidence="1">Peripheral membrane protein</topology>
    </subcellularLocation>
</comment>
<organism evidence="9 10">
    <name type="scientific">Symbiodinium natans</name>
    <dbReference type="NCBI Taxonomy" id="878477"/>
    <lineage>
        <taxon>Eukaryota</taxon>
        <taxon>Sar</taxon>
        <taxon>Alveolata</taxon>
        <taxon>Dinophyceae</taxon>
        <taxon>Suessiales</taxon>
        <taxon>Symbiodiniaceae</taxon>
        <taxon>Symbiodinium</taxon>
    </lineage>
</organism>
<evidence type="ECO:0000313" key="9">
    <source>
        <dbReference type="EMBL" id="CAE7492330.1"/>
    </source>
</evidence>
<evidence type="ECO:0000256" key="7">
    <source>
        <dbReference type="SAM" id="Phobius"/>
    </source>
</evidence>
<dbReference type="Gene3D" id="3.60.40.10">
    <property type="entry name" value="PPM-type phosphatase domain"/>
    <property type="match status" value="2"/>
</dbReference>
<name>A0A812STZ9_9DINO</name>
<sequence length="863" mass="95514">MGCNTSTAAKPEQKVVKQRRRLSVGNVDLNEVQDAEDHSTEDDRGLIAQFSQQNLLDLIEKDGTKTGSGRRLSSIGSTTDQNATSFANKSMQQLGDELNASKHGIGYTCRKGLKPESPNQDSWCMLKTENFSIYGVFDGHGQKGHDISNFIKDVIPKLIVKDPRSSKSEWSPVLMDTFKKAQSMVNTSDKMKQRLAHGTSDTEHLLESDGMKAGPSVAQKPQTCWDRCVKGCCRCCVVFLAVLNLLLLILFISLGPAGFTYYLAVLRIALYGYGGAACMASSDGCRTAHGFPGSDTDSTLTWYDEQVRLMEQLPQRLQSGEAYRSNELGNVRINDLIWPDIALGSNESVHSRLRPVYDALWGRGASTWTKESVRAGARAFIAGVNGTFTVSKDISKWVELELHNVSLGYTLTAEQLERFLDFQSSAPLMLTMPEIFNFVLSRLTSVQDFISTRQQLVQEYADIMARDTRGLFSNISASFRPTMASALLDSLTFAGGLSIPHALTSVFALMYSDQSPAGEAKDVSKLSDEEVERFVFEAVRLFPPVIEFPWMDARDERRKLMIQMKALRDPGVWGLGAEGADAFSLKPLEKYQNYSGITWVEPANGPQKEGHRWISTPTSRGCPGQDLSLAMIVGFVQEWRHMQHDWYVAEQPEGGIAFTGPAYFTPPVASPFTLLNAQMSGTTATVAIHDHASNKFTVAHVADSTAVLGTKTGSQWKGVALTRDHKPNLKDEKARIEKAGGRVVFDGYANHRVYAKSARYPGLNMSRCLGDLLGHQDCGISCEPEVTSFDIDNQKEQILFLCSDGVWEFIAPQEAVDLVCHYSYLEAQQAADFLAKEAWDRWIREEGGAVVDDITVILVYLNH</sequence>
<evidence type="ECO:0000256" key="1">
    <source>
        <dbReference type="ARBA" id="ARBA00004170"/>
    </source>
</evidence>
<evidence type="ECO:0000256" key="5">
    <source>
        <dbReference type="RuleBase" id="RU003465"/>
    </source>
</evidence>
<evidence type="ECO:0000256" key="2">
    <source>
        <dbReference type="ARBA" id="ARBA00022723"/>
    </source>
</evidence>
<dbReference type="PANTHER" id="PTHR47992">
    <property type="entry name" value="PROTEIN PHOSPHATASE"/>
    <property type="match status" value="1"/>
</dbReference>
<gene>
    <name evidence="9" type="ORF">SNAT2548_LOCUS27588</name>
</gene>
<evidence type="ECO:0000256" key="3">
    <source>
        <dbReference type="ARBA" id="ARBA00022801"/>
    </source>
</evidence>
<evidence type="ECO:0000256" key="4">
    <source>
        <dbReference type="ARBA" id="ARBA00022912"/>
    </source>
</evidence>
<reference evidence="9" key="1">
    <citation type="submission" date="2021-02" db="EMBL/GenBank/DDBJ databases">
        <authorList>
            <person name="Dougan E. K."/>
            <person name="Rhodes N."/>
            <person name="Thang M."/>
            <person name="Chan C."/>
        </authorList>
    </citation>
    <scope>NUCLEOTIDE SEQUENCE</scope>
</reference>
<dbReference type="PROSITE" id="PS01032">
    <property type="entry name" value="PPM_1"/>
    <property type="match status" value="1"/>
</dbReference>
<proteinExistence type="inferred from homology"/>
<dbReference type="SMART" id="SM00332">
    <property type="entry name" value="PP2Cc"/>
    <property type="match status" value="1"/>
</dbReference>
<evidence type="ECO:0000256" key="6">
    <source>
        <dbReference type="SAM" id="MobiDB-lite"/>
    </source>
</evidence>
<feature type="compositionally biased region" description="Polar residues" evidence="6">
    <location>
        <begin position="74"/>
        <end position="83"/>
    </location>
</feature>
<dbReference type="OrthoDB" id="418417at2759"/>
<evidence type="ECO:0000259" key="8">
    <source>
        <dbReference type="PROSITE" id="PS51746"/>
    </source>
</evidence>
<dbReference type="AlphaFoldDB" id="A0A812STZ9"/>
<dbReference type="PROSITE" id="PS51746">
    <property type="entry name" value="PPM_2"/>
    <property type="match status" value="1"/>
</dbReference>
<comment type="similarity">
    <text evidence="5">Belongs to the PP2C family.</text>
</comment>
<dbReference type="InterPro" id="IPR015655">
    <property type="entry name" value="PP2C"/>
</dbReference>
<dbReference type="InterPro" id="IPR000222">
    <property type="entry name" value="PP2C_BS"/>
</dbReference>
<keyword evidence="7" id="KW-1133">Transmembrane helix</keyword>
<dbReference type="GO" id="GO:0046872">
    <property type="term" value="F:metal ion binding"/>
    <property type="evidence" value="ECO:0007669"/>
    <property type="project" value="UniProtKB-KW"/>
</dbReference>